<dbReference type="GO" id="GO:0005524">
    <property type="term" value="F:ATP binding"/>
    <property type="evidence" value="ECO:0007669"/>
    <property type="project" value="UniProtKB-KW"/>
</dbReference>
<dbReference type="Gene3D" id="1.10.8.60">
    <property type="match status" value="1"/>
</dbReference>
<dbReference type="AlphaFoldDB" id="A0A0B3VYF1"/>
<evidence type="ECO:0000256" key="3">
    <source>
        <dbReference type="ARBA" id="ARBA00023015"/>
    </source>
</evidence>
<sequence>MNLELYEILMREILINIDEGIHFIDNKGKTIIYNDCMEKIEKMSKNYVMSKSFVDIVDEMNIKNSTLLEVLNKKKTIENNMQRYVDKNGKEITTLNTTIPIINGNDFIGALEISKDITTIETLSKQVTNLKNNSTNKENKLEGRYRFEDIIGNSKLMKASIKKCEKASKSDASVFIYGETGTGKELISQSIHYASNRKEHPFIAQNCAALPESLFEGILFGTIKGGFTGAVDRPGLFEQANKGTLLLDEINSMPMALQAKLLRVLQEGYVRRVGGTKDIPVDVRVIATTNESPTQILNENKIRRDLYYRLNVINIEIPPLRERKEDISLLCDMFIKKYNKKLNKNVKGISYDSINYLKKHSWQGNVRELENVIYSTMSMMDNEKNIVPEMIHLNDYYNLKEKKINDGYSLDDLEYKTLDHIIGDIEEGYIIESLEKTGYNISKAAAILGINRQNLQYKMKKYNIKNFNK</sequence>
<dbReference type="RefSeq" id="WP_039679011.1">
    <property type="nucleotide sequence ID" value="NZ_JAWGXO010000002.1"/>
</dbReference>
<evidence type="ECO:0000256" key="2">
    <source>
        <dbReference type="ARBA" id="ARBA00022840"/>
    </source>
</evidence>
<dbReference type="SUPFAM" id="SSF46689">
    <property type="entry name" value="Homeodomain-like"/>
    <property type="match status" value="1"/>
</dbReference>
<keyword evidence="3" id="KW-0805">Transcription regulation</keyword>
<dbReference type="PROSITE" id="PS50045">
    <property type="entry name" value="SIGMA54_INTERACT_4"/>
    <property type="match status" value="1"/>
</dbReference>
<dbReference type="GO" id="GO:0006355">
    <property type="term" value="P:regulation of DNA-templated transcription"/>
    <property type="evidence" value="ECO:0007669"/>
    <property type="project" value="InterPro"/>
</dbReference>
<gene>
    <name evidence="6" type="ORF">QX51_06055</name>
</gene>
<evidence type="ECO:0000256" key="1">
    <source>
        <dbReference type="ARBA" id="ARBA00022741"/>
    </source>
</evidence>
<dbReference type="PANTHER" id="PTHR32071">
    <property type="entry name" value="TRANSCRIPTIONAL REGULATORY PROTEIN"/>
    <property type="match status" value="1"/>
</dbReference>
<dbReference type="PROSITE" id="PS00675">
    <property type="entry name" value="SIGMA54_INTERACT_1"/>
    <property type="match status" value="1"/>
</dbReference>
<dbReference type="SUPFAM" id="SSF52540">
    <property type="entry name" value="P-loop containing nucleoside triphosphate hydrolases"/>
    <property type="match status" value="1"/>
</dbReference>
<dbReference type="CDD" id="cd00009">
    <property type="entry name" value="AAA"/>
    <property type="match status" value="1"/>
</dbReference>
<dbReference type="PANTHER" id="PTHR32071:SF74">
    <property type="entry name" value="TRANSCRIPTIONAL ACTIVATOR ROCR"/>
    <property type="match status" value="1"/>
</dbReference>
<feature type="domain" description="Sigma-54 factor interaction" evidence="5">
    <location>
        <begin position="150"/>
        <end position="378"/>
    </location>
</feature>
<evidence type="ECO:0000256" key="4">
    <source>
        <dbReference type="ARBA" id="ARBA00023163"/>
    </source>
</evidence>
<dbReference type="Pfam" id="PF00158">
    <property type="entry name" value="Sigma54_activat"/>
    <property type="match status" value="1"/>
</dbReference>
<evidence type="ECO:0000313" key="7">
    <source>
        <dbReference type="Proteomes" id="UP000031189"/>
    </source>
</evidence>
<dbReference type="PRINTS" id="PR01590">
    <property type="entry name" value="HTHFIS"/>
</dbReference>
<dbReference type="Pfam" id="PF25601">
    <property type="entry name" value="AAA_lid_14"/>
    <property type="match status" value="1"/>
</dbReference>
<keyword evidence="7" id="KW-1185">Reference proteome</keyword>
<dbReference type="PROSITE" id="PS00676">
    <property type="entry name" value="SIGMA54_INTERACT_2"/>
    <property type="match status" value="1"/>
</dbReference>
<keyword evidence="1" id="KW-0547">Nucleotide-binding</keyword>
<comment type="caution">
    <text evidence="6">The sequence shown here is derived from an EMBL/GenBank/DDBJ whole genome shotgun (WGS) entry which is preliminary data.</text>
</comment>
<accession>A0A0B3VYF1</accession>
<dbReference type="InterPro" id="IPR002197">
    <property type="entry name" value="HTH_Fis"/>
</dbReference>
<dbReference type="InterPro" id="IPR025943">
    <property type="entry name" value="Sigma_54_int_dom_ATP-bd_2"/>
</dbReference>
<dbReference type="InterPro" id="IPR035965">
    <property type="entry name" value="PAS-like_dom_sf"/>
</dbReference>
<dbReference type="EMBL" id="JWHR01000064">
    <property type="protein sequence ID" value="KHS57729.1"/>
    <property type="molecule type" value="Genomic_DNA"/>
</dbReference>
<dbReference type="FunFam" id="3.40.50.300:FF:000006">
    <property type="entry name" value="DNA-binding transcriptional regulator NtrC"/>
    <property type="match status" value="1"/>
</dbReference>
<dbReference type="Gene3D" id="1.10.10.60">
    <property type="entry name" value="Homeodomain-like"/>
    <property type="match status" value="1"/>
</dbReference>
<dbReference type="InterPro" id="IPR058031">
    <property type="entry name" value="AAA_lid_NorR"/>
</dbReference>
<dbReference type="SUPFAM" id="SSF55785">
    <property type="entry name" value="PYP-like sensor domain (PAS domain)"/>
    <property type="match status" value="1"/>
</dbReference>
<dbReference type="Gene3D" id="3.40.50.300">
    <property type="entry name" value="P-loop containing nucleotide triphosphate hydrolases"/>
    <property type="match status" value="1"/>
</dbReference>
<dbReference type="OrthoDB" id="9803970at2"/>
<keyword evidence="4" id="KW-0804">Transcription</keyword>
<dbReference type="InterPro" id="IPR027417">
    <property type="entry name" value="P-loop_NTPase"/>
</dbReference>
<reference evidence="6 7" key="1">
    <citation type="submission" date="2014-12" db="EMBL/GenBank/DDBJ databases">
        <title>Draft genome sequence of Terrisporobacter sp. 08-306576, isolated from the blood culture of a bacteremia patient.</title>
        <authorList>
            <person name="Lund L.C."/>
            <person name="Sydenham T.V."/>
            <person name="Hogh S.V."/>
            <person name="Skov M.N."/>
            <person name="Kemp M."/>
            <person name="Justesen U.S."/>
        </authorList>
    </citation>
    <scope>NUCLEOTIDE SEQUENCE [LARGE SCALE GENOMIC DNA]</scope>
    <source>
        <strain evidence="6 7">08-306576</strain>
    </source>
</reference>
<dbReference type="STRING" id="1577792.QX51_06055"/>
<dbReference type="InterPro" id="IPR003593">
    <property type="entry name" value="AAA+_ATPase"/>
</dbReference>
<dbReference type="Proteomes" id="UP000031189">
    <property type="component" value="Unassembled WGS sequence"/>
</dbReference>
<dbReference type="Pfam" id="PF02954">
    <property type="entry name" value="HTH_8"/>
    <property type="match status" value="1"/>
</dbReference>
<dbReference type="InterPro" id="IPR002078">
    <property type="entry name" value="Sigma_54_int"/>
</dbReference>
<evidence type="ECO:0000259" key="5">
    <source>
        <dbReference type="PROSITE" id="PS50045"/>
    </source>
</evidence>
<keyword evidence="2" id="KW-0067">ATP-binding</keyword>
<organism evidence="6 7">
    <name type="scientific">Terrisporobacter othiniensis</name>
    <dbReference type="NCBI Taxonomy" id="1577792"/>
    <lineage>
        <taxon>Bacteria</taxon>
        <taxon>Bacillati</taxon>
        <taxon>Bacillota</taxon>
        <taxon>Clostridia</taxon>
        <taxon>Peptostreptococcales</taxon>
        <taxon>Peptostreptococcaceae</taxon>
        <taxon>Terrisporobacter</taxon>
    </lineage>
</organism>
<evidence type="ECO:0000313" key="6">
    <source>
        <dbReference type="EMBL" id="KHS57729.1"/>
    </source>
</evidence>
<dbReference type="InterPro" id="IPR025662">
    <property type="entry name" value="Sigma_54_int_dom_ATP-bd_1"/>
</dbReference>
<name>A0A0B3VYF1_9FIRM</name>
<dbReference type="GO" id="GO:0043565">
    <property type="term" value="F:sequence-specific DNA binding"/>
    <property type="evidence" value="ECO:0007669"/>
    <property type="project" value="InterPro"/>
</dbReference>
<proteinExistence type="predicted"/>
<dbReference type="InterPro" id="IPR009057">
    <property type="entry name" value="Homeodomain-like_sf"/>
</dbReference>
<dbReference type="SMART" id="SM00382">
    <property type="entry name" value="AAA"/>
    <property type="match status" value="1"/>
</dbReference>
<dbReference type="Gene3D" id="3.30.450.20">
    <property type="entry name" value="PAS domain"/>
    <property type="match status" value="1"/>
</dbReference>
<protein>
    <submittedName>
        <fullName evidence="6">ATPase AAA</fullName>
    </submittedName>
</protein>